<dbReference type="PROSITE" id="PS51257">
    <property type="entry name" value="PROKAR_LIPOPROTEIN"/>
    <property type="match status" value="1"/>
</dbReference>
<feature type="region of interest" description="Disordered" evidence="1">
    <location>
        <begin position="19"/>
        <end position="69"/>
    </location>
</feature>
<feature type="compositionally biased region" description="Acidic residues" evidence="1">
    <location>
        <begin position="25"/>
        <end position="36"/>
    </location>
</feature>
<evidence type="ECO:0000313" key="3">
    <source>
        <dbReference type="Proteomes" id="UP000011648"/>
    </source>
</evidence>
<dbReference type="Proteomes" id="UP000011648">
    <property type="component" value="Unassembled WGS sequence"/>
</dbReference>
<dbReference type="OrthoDB" id="170203at2157"/>
<dbReference type="AlphaFoldDB" id="M0A9P7"/>
<proteinExistence type="predicted"/>
<keyword evidence="3" id="KW-1185">Reference proteome</keyword>
<evidence type="ECO:0000313" key="2">
    <source>
        <dbReference type="EMBL" id="ELY94038.1"/>
    </source>
</evidence>
<reference evidence="2 3" key="1">
    <citation type="journal article" date="2014" name="PLoS Genet.">
        <title>Phylogenetically driven sequencing of extremely halophilic archaea reveals strategies for static and dynamic osmo-response.</title>
        <authorList>
            <person name="Becker E.A."/>
            <person name="Seitzer P.M."/>
            <person name="Tritt A."/>
            <person name="Larsen D."/>
            <person name="Krusor M."/>
            <person name="Yao A.I."/>
            <person name="Wu D."/>
            <person name="Madern D."/>
            <person name="Eisen J.A."/>
            <person name="Darling A.E."/>
            <person name="Facciotti M.T."/>
        </authorList>
    </citation>
    <scope>NUCLEOTIDE SEQUENCE [LARGE SCALE GENOMIC DNA]</scope>
    <source>
        <strain evidence="2 3">DSM 12281</strain>
    </source>
</reference>
<organism evidence="2 3">
    <name type="scientific">Natrialba taiwanensis DSM 12281</name>
    <dbReference type="NCBI Taxonomy" id="1230458"/>
    <lineage>
        <taxon>Archaea</taxon>
        <taxon>Methanobacteriati</taxon>
        <taxon>Methanobacteriota</taxon>
        <taxon>Stenosarchaea group</taxon>
        <taxon>Halobacteria</taxon>
        <taxon>Halobacteriales</taxon>
        <taxon>Natrialbaceae</taxon>
        <taxon>Natrialba</taxon>
    </lineage>
</organism>
<sequence length="173" mass="18664">MERRKILLGSGAALATVLAGCSSSETDEPNSDDDSSDGSSGTGGNGSSDSDPDSDSDSDDVPGFDKDEFDLSSDKLSVMEINRSGGTVDILVSTQVTETEELYAEIESVAEDLVTAIVDPERFKAEIDTVEWVLEYEGSRVVGLYVDVQWVFDYLEDEISREELADKIRASAD</sequence>
<gene>
    <name evidence="2" type="ORF">C484_06429</name>
</gene>
<dbReference type="PATRIC" id="fig|1230458.4.peg.1299"/>
<comment type="caution">
    <text evidence="2">The sequence shown here is derived from an EMBL/GenBank/DDBJ whole genome shotgun (WGS) entry which is preliminary data.</text>
</comment>
<feature type="compositionally biased region" description="Acidic residues" evidence="1">
    <location>
        <begin position="50"/>
        <end position="69"/>
    </location>
</feature>
<dbReference type="EMBL" id="AOIL01000018">
    <property type="protein sequence ID" value="ELY94038.1"/>
    <property type="molecule type" value="Genomic_DNA"/>
</dbReference>
<name>M0A9P7_9EURY</name>
<evidence type="ECO:0000256" key="1">
    <source>
        <dbReference type="SAM" id="MobiDB-lite"/>
    </source>
</evidence>
<evidence type="ECO:0008006" key="4">
    <source>
        <dbReference type="Google" id="ProtNLM"/>
    </source>
</evidence>
<protein>
    <recommendedName>
        <fullName evidence="4">Lipoprotein</fullName>
    </recommendedName>
</protein>
<dbReference type="RefSeq" id="WP_006825106.1">
    <property type="nucleotide sequence ID" value="NZ_AOIL01000018.1"/>
</dbReference>
<accession>M0A9P7</accession>